<dbReference type="InterPro" id="IPR007855">
    <property type="entry name" value="RDRP"/>
</dbReference>
<protein>
    <recommendedName>
        <fullName evidence="1">RNA-dependent RNA polymerase</fullName>
        <ecNumber evidence="1">2.7.7.48</ecNumber>
    </recommendedName>
</protein>
<dbReference type="PANTHER" id="PTHR23079">
    <property type="entry name" value="RNA-DEPENDENT RNA POLYMERASE"/>
    <property type="match status" value="1"/>
</dbReference>
<keyword evidence="1" id="KW-0548">Nucleotidyltransferase</keyword>
<keyword evidence="1" id="KW-0808">Transferase</keyword>
<comment type="similarity">
    <text evidence="1">Belongs to the RdRP family.</text>
</comment>
<evidence type="ECO:0000313" key="3">
    <source>
        <dbReference type="EMBL" id="CAG5094182.1"/>
    </source>
</evidence>
<keyword evidence="1" id="KW-0696">RNA-directed RNA polymerase</keyword>
<reference evidence="3 4" key="1">
    <citation type="submission" date="2021-04" db="EMBL/GenBank/DDBJ databases">
        <authorList>
            <person name="Bliznina A."/>
        </authorList>
    </citation>
    <scope>NUCLEOTIDE SEQUENCE [LARGE SCALE GENOMIC DNA]</scope>
</reference>
<dbReference type="EC" id="2.7.7.48" evidence="1"/>
<keyword evidence="1" id="KW-0694">RNA-binding</keyword>
<feature type="domain" description="RDRP core" evidence="2">
    <location>
        <begin position="83"/>
        <end position="666"/>
    </location>
</feature>
<dbReference type="Pfam" id="PF05183">
    <property type="entry name" value="RdRP"/>
    <property type="match status" value="1"/>
</dbReference>
<dbReference type="EMBL" id="OU015569">
    <property type="protein sequence ID" value="CAG5094182.1"/>
    <property type="molecule type" value="Genomic_DNA"/>
</dbReference>
<evidence type="ECO:0000313" key="4">
    <source>
        <dbReference type="Proteomes" id="UP001158576"/>
    </source>
</evidence>
<evidence type="ECO:0000256" key="1">
    <source>
        <dbReference type="RuleBase" id="RU363098"/>
    </source>
</evidence>
<evidence type="ECO:0000259" key="2">
    <source>
        <dbReference type="Pfam" id="PF05183"/>
    </source>
</evidence>
<keyword evidence="4" id="KW-1185">Reference proteome</keyword>
<organism evidence="3 4">
    <name type="scientific">Oikopleura dioica</name>
    <name type="common">Tunicate</name>
    <dbReference type="NCBI Taxonomy" id="34765"/>
    <lineage>
        <taxon>Eukaryota</taxon>
        <taxon>Metazoa</taxon>
        <taxon>Chordata</taxon>
        <taxon>Tunicata</taxon>
        <taxon>Appendicularia</taxon>
        <taxon>Copelata</taxon>
        <taxon>Oikopleuridae</taxon>
        <taxon>Oikopleura</taxon>
    </lineage>
</organism>
<gene>
    <name evidence="3" type="ORF">OKIOD_LOCUS4880</name>
</gene>
<dbReference type="Proteomes" id="UP001158576">
    <property type="component" value="Chromosome XSR"/>
</dbReference>
<sequence>MGRCRLQDCLYRGQDRAARALTWEPAENNDEDNEEDEKENAAKLWKKKDKIKCFKISKECERSRQDHEFGTITCETMIEDFHECPLTRDFDVDDFVKLEFDERQGKIPKDVIEKVLKQGVLCEVDGQGECLFRFFAFSSSQLRYKMCILVNYDAKWWTSRWLEYDSGRLDFLRRTRRKTQQRRCLICPSLIWNYFGKFAAIKTVPKFGARLGLLLSSTRHAEFIEDGKWKIEEDIRHHGYNFTDGCGRMSTSLAERFTLNKHCARRYCHQPFQVPSIVQIRFMGCKGILVHDPALDGSSLELVLRESQKKFDWNFATIKGRLKYTERKQGRTGRLLGICRGGESKPFVYGRLNRQFVLVLSALGIANTTFLEIQNEFFDLVKFSQQNISSAFDLLSLSSKTEEAEKLTLENIDCEDDFPPDIKLAVEGIYESIFQRSYSLTSDADAKKAESAAFSIPLRHSRNLYGAADFGQTLRKGECFIQYTDYDETFLSSGETRRSRRRLIIRSPPNGTRIVVMKSPTYYPGDVRVLTQRRVRSLEHLTDVIVFPTHQSLERPHPHEIHESDLDGDEYFVSWDRRLIPKKVEAPLLPCSRIAPPVKENISKDDLIAFFARYESPLGLVDKNYKVWAEEVGPDSEQCRQLAKIFSEAVDQAKHGGRVEIPAQLRRRTSSSETGFLLERDLTDGQLVHAVLLRNLLRQPAKEAARNLLKRLSITPNVKTEKERSFVLVSSAPKTSDYFEMIRGRVFSHPEQQLVQYLIELSQYNCFFDIETLIFFFRPSDSDPTKKSISCVGRLGSNVRHDFLFNPFSFQTSCFIEFDVFSCFDFTPSLPELSLYSSGDNLEQIHGKATLSF</sequence>
<dbReference type="InterPro" id="IPR057596">
    <property type="entry name" value="RDRP_core"/>
</dbReference>
<dbReference type="PANTHER" id="PTHR23079:SF55">
    <property type="entry name" value="RNA-DIRECTED RNA POLYMERASE"/>
    <property type="match status" value="1"/>
</dbReference>
<accession>A0ABN7S706</accession>
<name>A0ABN7S706_OIKDI</name>
<proteinExistence type="inferred from homology"/>
<comment type="catalytic activity">
    <reaction evidence="1">
        <text>RNA(n) + a ribonucleoside 5'-triphosphate = RNA(n+1) + diphosphate</text>
        <dbReference type="Rhea" id="RHEA:21248"/>
        <dbReference type="Rhea" id="RHEA-COMP:14527"/>
        <dbReference type="Rhea" id="RHEA-COMP:17342"/>
        <dbReference type="ChEBI" id="CHEBI:33019"/>
        <dbReference type="ChEBI" id="CHEBI:61557"/>
        <dbReference type="ChEBI" id="CHEBI:140395"/>
        <dbReference type="EC" id="2.7.7.48"/>
    </reaction>
</comment>